<feature type="compositionally biased region" description="Basic and acidic residues" evidence="6">
    <location>
        <begin position="622"/>
        <end position="632"/>
    </location>
</feature>
<reference evidence="8" key="1">
    <citation type="submission" date="2025-08" db="UniProtKB">
        <authorList>
            <consortium name="Ensembl"/>
        </authorList>
    </citation>
    <scope>IDENTIFICATION</scope>
</reference>
<accession>A0A9J8A8E2</accession>
<evidence type="ECO:0000256" key="1">
    <source>
        <dbReference type="ARBA" id="ARBA00004556"/>
    </source>
</evidence>
<dbReference type="SUPFAM" id="SSF57903">
    <property type="entry name" value="FYVE/PHD zinc finger"/>
    <property type="match status" value="1"/>
</dbReference>
<feature type="compositionally biased region" description="Basic and acidic residues" evidence="6">
    <location>
        <begin position="697"/>
        <end position="740"/>
    </location>
</feature>
<evidence type="ECO:0000256" key="4">
    <source>
        <dbReference type="ARBA" id="ARBA00022771"/>
    </source>
</evidence>
<dbReference type="GO" id="GO:0006886">
    <property type="term" value="P:intracellular protein transport"/>
    <property type="evidence" value="ECO:0007669"/>
    <property type="project" value="InterPro"/>
</dbReference>
<dbReference type="GO" id="GO:0048471">
    <property type="term" value="C:perinuclear region of cytoplasm"/>
    <property type="evidence" value="ECO:0007669"/>
    <property type="project" value="UniProtKB-SubCell"/>
</dbReference>
<dbReference type="InterPro" id="IPR011011">
    <property type="entry name" value="Znf_FYVE_PHD"/>
</dbReference>
<evidence type="ECO:0000256" key="5">
    <source>
        <dbReference type="ARBA" id="ARBA00022833"/>
    </source>
</evidence>
<proteinExistence type="predicted"/>
<feature type="compositionally biased region" description="Basic and acidic residues" evidence="6">
    <location>
        <begin position="771"/>
        <end position="796"/>
    </location>
</feature>
<evidence type="ECO:0000256" key="6">
    <source>
        <dbReference type="SAM" id="MobiDB-lite"/>
    </source>
</evidence>
<feature type="compositionally biased region" description="Polar residues" evidence="6">
    <location>
        <begin position="596"/>
        <end position="605"/>
    </location>
</feature>
<dbReference type="FunFam" id="3.30.40.10:FF:000018">
    <property type="entry name" value="Synaptotagmin-like 5, isoform CRA_a"/>
    <property type="match status" value="1"/>
</dbReference>
<dbReference type="InterPro" id="IPR010911">
    <property type="entry name" value="Rab_BD"/>
</dbReference>
<dbReference type="Pfam" id="PF04698">
    <property type="entry name" value="Rab_eff_C"/>
    <property type="match status" value="2"/>
</dbReference>
<feature type="compositionally biased region" description="Polar residues" evidence="6">
    <location>
        <begin position="802"/>
        <end position="812"/>
    </location>
</feature>
<keyword evidence="2" id="KW-0963">Cytoplasm</keyword>
<keyword evidence="3" id="KW-0479">Metal-binding</keyword>
<keyword evidence="5" id="KW-0862">Zinc</keyword>
<keyword evidence="4" id="KW-0863">Zinc-finger</keyword>
<dbReference type="Ensembl" id="ENSCCRT00000192372.1">
    <property type="protein sequence ID" value="ENSCCRP00000137630.1"/>
    <property type="gene ID" value="ENSCCRG00000044073.2"/>
</dbReference>
<feature type="region of interest" description="Disordered" evidence="6">
    <location>
        <begin position="247"/>
        <end position="267"/>
    </location>
</feature>
<evidence type="ECO:0000313" key="8">
    <source>
        <dbReference type="Ensembl" id="ENSCCRP00000137630.1"/>
    </source>
</evidence>
<feature type="compositionally biased region" description="Polar residues" evidence="6">
    <location>
        <begin position="1154"/>
        <end position="1165"/>
    </location>
</feature>
<feature type="region of interest" description="Disordered" evidence="6">
    <location>
        <begin position="931"/>
        <end position="986"/>
    </location>
</feature>
<dbReference type="GeneTree" id="ENSGT00950000183138"/>
<feature type="compositionally biased region" description="Polar residues" evidence="6">
    <location>
        <begin position="290"/>
        <end position="304"/>
    </location>
</feature>
<feature type="region of interest" description="Disordered" evidence="6">
    <location>
        <begin position="596"/>
        <end position="642"/>
    </location>
</feature>
<feature type="compositionally biased region" description="Basic and acidic residues" evidence="6">
    <location>
        <begin position="931"/>
        <end position="972"/>
    </location>
</feature>
<feature type="region of interest" description="Disordered" evidence="6">
    <location>
        <begin position="434"/>
        <end position="522"/>
    </location>
</feature>
<feature type="compositionally biased region" description="Polar residues" evidence="6">
    <location>
        <begin position="741"/>
        <end position="770"/>
    </location>
</feature>
<reference evidence="8" key="2">
    <citation type="submission" date="2025-09" db="UniProtKB">
        <authorList>
            <consortium name="Ensembl"/>
        </authorList>
    </citation>
    <scope>IDENTIFICATION</scope>
</reference>
<dbReference type="AlphaFoldDB" id="A0A9J8A8E2"/>
<dbReference type="GO" id="GO:0030864">
    <property type="term" value="C:cortical actin cytoskeleton"/>
    <property type="evidence" value="ECO:0007669"/>
    <property type="project" value="TreeGrafter"/>
</dbReference>
<name>A0A9J8A8E2_CYPCA</name>
<feature type="region of interest" description="Disordered" evidence="6">
    <location>
        <begin position="535"/>
        <end position="554"/>
    </location>
</feature>
<sequence length="1185" mass="133817">MGRKLDLSGLTEVEAEHVMQVVHRDMELRKTEEMRLNEMKKTLVEEGSRSILLSRQHRFNERCCIRCCSPFTFLLNPKRSCLDCCYNVCKGCCTYSKKDKGWLCSACQKTRLLNTQSLEWFYNNVRRRFKRFGSAKVLKNLYRRHAAEHGSLAEITEGSTYEESVCNESSMYESDSTFYRQSEEHSMAETINVAQRVAEEAIDEAIAKAESQTDSQEQKEAQYLRENRGDLIKELTTTIVEKIVRRKRDQKSDENSDEISPDQTQSAFDASLWRSRSAFCLMTDEKTDQHANTGSRPSSSISHTLETKEETIPVQAMPSWRSVDRLDNSMLQSPDGNWIAYQSNLLSRPGLLTKRKSLVYSVLERESDVVSAYDEMGSETEPEANGVWCTALEEFRRKMSANKQLGYPESYSRQATLPLNAQAQHLTAHTVNADAENSSGQEGPLPLSQKTLPPFLKRKVPLEHRRPSSARRSVVMDINFNPGGAESSEDGLEDNSFKRSRRRRKNKREEAEWKGQSDSNSQLLDDLMKRRYVKQDTHGTSDTSDTATPDILSSGAVTPDPFGLGLNSPSNYNHGALGVVGSLDQELTSKLKELTSQVRETQLSSTEDELDRSEYQMGDAPLKIEADSKEISDENESTNQVRSTEILKDDLTSILRELTSQVSETLLSSTEDELDRSEYQTETKGINRSIRTELLVVHDRTDGSKMRKYNEKTQNHAGKLEEKRSEKRQKDTVAKQDISEQKNTGETQMSEEISSVSQKQTLAETDTQNEIARERIEETKNEQDVQTEEKKAKIKDCGNAVEGQQSRAENTETVDQIDELGEVLSSELALSRLISEDGKMEFDRIINTAVKALDDMEEHIEAYTCEGVFLDRERSEGEKQEMMEDENVSVQKMDHKTISEVCFVGGKLKEVQEKKMKEAGKINEVVTLKSNTEDKETEDKQCSKSSEQKIQEKDSNSRGHLTEKREEQRDLTTQHSAPYGQEEYLSPEEIYKDAHMLDIEKNLHLISNILQQKYSATSLRSITTEVLKVLNATEDLIHGSVGDGQCQSDHSDVSVIPPAEARRLDEQLSGLEENVYVAAGTVYGLEAELGDLEECARSISGSTTERQLSHLEDQVASAAAQVQQSELQVSDISSRIAALKNAGLNVTPQTQLNKVKTTKPKTQTISSSRKLRRRLPAPPKQDKEA</sequence>
<dbReference type="InterPro" id="IPR006788">
    <property type="entry name" value="Myrip/Melanophilin"/>
</dbReference>
<dbReference type="Gene3D" id="3.30.40.10">
    <property type="entry name" value="Zinc/RING finger domain, C3HC4 (zinc finger)"/>
    <property type="match status" value="1"/>
</dbReference>
<feature type="domain" description="RabBD" evidence="7">
    <location>
        <begin position="4"/>
        <end position="124"/>
    </location>
</feature>
<evidence type="ECO:0000256" key="3">
    <source>
        <dbReference type="ARBA" id="ARBA00022723"/>
    </source>
</evidence>
<protein>
    <submittedName>
        <fullName evidence="8">Myosin VIIA and Rab interacting protein a</fullName>
    </submittedName>
</protein>
<dbReference type="PANTHER" id="PTHR14555:SF6">
    <property type="entry name" value="RAB EFFECTOR MYRIP"/>
    <property type="match status" value="1"/>
</dbReference>
<organism evidence="8 9">
    <name type="scientific">Cyprinus carpio carpio</name>
    <dbReference type="NCBI Taxonomy" id="630221"/>
    <lineage>
        <taxon>Eukaryota</taxon>
        <taxon>Metazoa</taxon>
        <taxon>Chordata</taxon>
        <taxon>Craniata</taxon>
        <taxon>Vertebrata</taxon>
        <taxon>Euteleostomi</taxon>
        <taxon>Actinopterygii</taxon>
        <taxon>Neopterygii</taxon>
        <taxon>Teleostei</taxon>
        <taxon>Ostariophysi</taxon>
        <taxon>Cypriniformes</taxon>
        <taxon>Cyprinidae</taxon>
        <taxon>Cyprininae</taxon>
        <taxon>Cyprinus</taxon>
    </lineage>
</organism>
<dbReference type="GO" id="GO:0031267">
    <property type="term" value="F:small GTPase binding"/>
    <property type="evidence" value="ECO:0007669"/>
    <property type="project" value="InterPro"/>
</dbReference>
<dbReference type="Pfam" id="PF02318">
    <property type="entry name" value="FYVE_2"/>
    <property type="match status" value="1"/>
</dbReference>
<evidence type="ECO:0000259" key="7">
    <source>
        <dbReference type="PROSITE" id="PS50916"/>
    </source>
</evidence>
<dbReference type="Proteomes" id="UP001108240">
    <property type="component" value="Unplaced"/>
</dbReference>
<dbReference type="InterPro" id="IPR051745">
    <property type="entry name" value="Intracell_Transport_Effector"/>
</dbReference>
<dbReference type="GO" id="GO:0008270">
    <property type="term" value="F:zinc ion binding"/>
    <property type="evidence" value="ECO:0007669"/>
    <property type="project" value="UniProtKB-KW"/>
</dbReference>
<comment type="subcellular location">
    <subcellularLocation>
        <location evidence="1">Cytoplasm</location>
        <location evidence="1">Perinuclear region</location>
    </subcellularLocation>
</comment>
<feature type="region of interest" description="Disordered" evidence="6">
    <location>
        <begin position="664"/>
        <end position="683"/>
    </location>
</feature>
<feature type="region of interest" description="Disordered" evidence="6">
    <location>
        <begin position="1154"/>
        <end position="1185"/>
    </location>
</feature>
<evidence type="ECO:0000313" key="9">
    <source>
        <dbReference type="Proteomes" id="UP001108240"/>
    </source>
</evidence>
<dbReference type="PROSITE" id="PS50916">
    <property type="entry name" value="RABBD"/>
    <property type="match status" value="1"/>
</dbReference>
<dbReference type="PANTHER" id="PTHR14555">
    <property type="entry name" value="MYELIN-ASSOCIATED OLIGODENDROCYTIC BASIC PROTEIN MOBP -RELATED"/>
    <property type="match status" value="1"/>
</dbReference>
<dbReference type="GO" id="GO:0003779">
    <property type="term" value="F:actin binding"/>
    <property type="evidence" value="ECO:0007669"/>
    <property type="project" value="TreeGrafter"/>
</dbReference>
<dbReference type="InterPro" id="IPR013083">
    <property type="entry name" value="Znf_RING/FYVE/PHD"/>
</dbReference>
<keyword evidence="9" id="KW-1185">Reference proteome</keyword>
<evidence type="ECO:0000256" key="2">
    <source>
        <dbReference type="ARBA" id="ARBA00022490"/>
    </source>
</evidence>
<dbReference type="OMA" id="RDMELYK"/>
<dbReference type="InterPro" id="IPR041282">
    <property type="entry name" value="FYVE_2"/>
</dbReference>
<dbReference type="GO" id="GO:0017022">
    <property type="term" value="F:myosin binding"/>
    <property type="evidence" value="ECO:0007669"/>
    <property type="project" value="TreeGrafter"/>
</dbReference>
<feature type="region of interest" description="Disordered" evidence="6">
    <location>
        <begin position="285"/>
        <end position="311"/>
    </location>
</feature>
<feature type="region of interest" description="Disordered" evidence="6">
    <location>
        <begin position="697"/>
        <end position="812"/>
    </location>
</feature>